<evidence type="ECO:0000313" key="1">
    <source>
        <dbReference type="EMBL" id="PZP43891.1"/>
    </source>
</evidence>
<gene>
    <name evidence="1" type="ORF">DI598_15210</name>
</gene>
<feature type="non-terminal residue" evidence="1">
    <location>
        <position position="1"/>
    </location>
</feature>
<protein>
    <submittedName>
        <fullName evidence="1">Uncharacterized protein</fullName>
    </submittedName>
</protein>
<dbReference type="EMBL" id="QFOI01000347">
    <property type="protein sequence ID" value="PZP43891.1"/>
    <property type="molecule type" value="Genomic_DNA"/>
</dbReference>
<proteinExistence type="predicted"/>
<evidence type="ECO:0000313" key="2">
    <source>
        <dbReference type="Proteomes" id="UP000249645"/>
    </source>
</evidence>
<sequence>WPKRPSNLPSEKNQDGVYIDRIPTIKDTIVSEKNHIYSFEKIAGDNIKSLPLYTTEHSNEEHFLTTIHFSFHIEDRQAYLDLLSLDNDFPLKNNNQFSLLFVNGKQWDFVFSKDQQDGYAASIPLTKEQLSFLAKNKIDKWRLRRDKDDYFTVGAFNFEVKKYVYKPEIQATIQTMAEKLLPFTF</sequence>
<comment type="caution">
    <text evidence="1">The sequence shown here is derived from an EMBL/GenBank/DDBJ whole genome shotgun (WGS) entry which is preliminary data.</text>
</comment>
<organism evidence="1 2">
    <name type="scientific">Pseudopedobacter saltans</name>
    <dbReference type="NCBI Taxonomy" id="151895"/>
    <lineage>
        <taxon>Bacteria</taxon>
        <taxon>Pseudomonadati</taxon>
        <taxon>Bacteroidota</taxon>
        <taxon>Sphingobacteriia</taxon>
        <taxon>Sphingobacteriales</taxon>
        <taxon>Sphingobacteriaceae</taxon>
        <taxon>Pseudopedobacter</taxon>
    </lineage>
</organism>
<accession>A0A2W5EIB5</accession>
<name>A0A2W5EIB5_9SPHI</name>
<dbReference type="Proteomes" id="UP000249645">
    <property type="component" value="Unassembled WGS sequence"/>
</dbReference>
<dbReference type="AlphaFoldDB" id="A0A2W5EIB5"/>
<reference evidence="1 2" key="1">
    <citation type="submission" date="2017-11" db="EMBL/GenBank/DDBJ databases">
        <title>Infants hospitalized years apart are colonized by the same room-sourced microbial strains.</title>
        <authorList>
            <person name="Brooks B."/>
            <person name="Olm M.R."/>
            <person name="Firek B.A."/>
            <person name="Baker R."/>
            <person name="Thomas B.C."/>
            <person name="Morowitz M.J."/>
            <person name="Banfield J.F."/>
        </authorList>
    </citation>
    <scope>NUCLEOTIDE SEQUENCE [LARGE SCALE GENOMIC DNA]</scope>
    <source>
        <strain evidence="1">S2_009_000_R2_76</strain>
    </source>
</reference>